<keyword evidence="2" id="KW-1185">Reference proteome</keyword>
<sequence>MCPKRIRPMAPKQQYVSPVKKSSNNIINDNTLTRRTNQVLKDSKGVLDNVETEPGFILENDEIEKLKLWKKGIIPYYIDNISYSDKILRDQIRQFLNTVNSLTMLRFVELPSPPADEETRYVFFVNRRAQLGCFDQTALEFTNRGVQQVHLGYDCFDGELARAVLAIAGVPPQHNAPNRDNFIEIIFENIMPENRKLFEKMANDEWLFGCDSYDYQSATHYNNHQYSVNGKATIEIARERGLQDGHLGENNKFTISDIMKLRMLYNYIVTKDDEQLPLCKKLFRKGLHFDSSVSEEEEDVIVPPREPPRCHMFNKPK</sequence>
<comment type="caution">
    <text evidence="1">The sequence shown here is derived from an EMBL/GenBank/DDBJ whole genome shotgun (WGS) entry which is preliminary data.</text>
</comment>
<name>A0ACC2QZR5_9NEOP</name>
<protein>
    <submittedName>
        <fullName evidence="1">Uncharacterized protein</fullName>
    </submittedName>
</protein>
<proteinExistence type="predicted"/>
<reference evidence="1" key="1">
    <citation type="submission" date="2023-03" db="EMBL/GenBank/DDBJ databases">
        <title>Chromosome-level genomes of two armyworms, Mythimna separata and Mythimna loreyi, provide insights into the biosynthesis and reception of sex pheromones.</title>
        <authorList>
            <person name="Zhao H."/>
        </authorList>
    </citation>
    <scope>NUCLEOTIDE SEQUENCE</scope>
    <source>
        <strain evidence="1">BeijingLab</strain>
    </source>
</reference>
<evidence type="ECO:0000313" key="2">
    <source>
        <dbReference type="Proteomes" id="UP001231649"/>
    </source>
</evidence>
<accession>A0ACC2QZR5</accession>
<dbReference type="EMBL" id="CM056786">
    <property type="protein sequence ID" value="KAJ8729635.1"/>
    <property type="molecule type" value="Genomic_DNA"/>
</dbReference>
<evidence type="ECO:0000313" key="1">
    <source>
        <dbReference type="EMBL" id="KAJ8729635.1"/>
    </source>
</evidence>
<gene>
    <name evidence="1" type="ORF">PYW08_001216</name>
</gene>
<dbReference type="Proteomes" id="UP001231649">
    <property type="component" value="Chromosome 10"/>
</dbReference>
<organism evidence="1 2">
    <name type="scientific">Mythimna loreyi</name>
    <dbReference type="NCBI Taxonomy" id="667449"/>
    <lineage>
        <taxon>Eukaryota</taxon>
        <taxon>Metazoa</taxon>
        <taxon>Ecdysozoa</taxon>
        <taxon>Arthropoda</taxon>
        <taxon>Hexapoda</taxon>
        <taxon>Insecta</taxon>
        <taxon>Pterygota</taxon>
        <taxon>Neoptera</taxon>
        <taxon>Endopterygota</taxon>
        <taxon>Lepidoptera</taxon>
        <taxon>Glossata</taxon>
        <taxon>Ditrysia</taxon>
        <taxon>Noctuoidea</taxon>
        <taxon>Noctuidae</taxon>
        <taxon>Noctuinae</taxon>
        <taxon>Hadenini</taxon>
        <taxon>Mythimna</taxon>
    </lineage>
</organism>